<proteinExistence type="inferred from homology"/>
<evidence type="ECO:0000313" key="3">
    <source>
        <dbReference type="EMBL" id="KOO36006.1"/>
    </source>
</evidence>
<dbReference type="InterPro" id="IPR029044">
    <property type="entry name" value="Nucleotide-diphossugar_trans"/>
</dbReference>
<evidence type="ECO:0000256" key="2">
    <source>
        <dbReference type="ARBA" id="ARBA00022679"/>
    </source>
</evidence>
<dbReference type="Pfam" id="PF11051">
    <property type="entry name" value="Mannosyl_trans3"/>
    <property type="match status" value="1"/>
</dbReference>
<comment type="similarity">
    <text evidence="1">Belongs to the MNN1/MNT family.</text>
</comment>
<keyword evidence="4" id="KW-1185">Reference proteome</keyword>
<dbReference type="InterPro" id="IPR050587">
    <property type="entry name" value="GNT1/Glycosyltrans_8"/>
</dbReference>
<dbReference type="InterPro" id="IPR022751">
    <property type="entry name" value="Alpha_mannosyltransferase"/>
</dbReference>
<accession>A0A0M0KAZ5</accession>
<dbReference type="AlphaFoldDB" id="A0A0M0KAZ5"/>
<dbReference type="PANTHER" id="PTHR11183">
    <property type="entry name" value="GLYCOGENIN SUBFAMILY MEMBER"/>
    <property type="match status" value="1"/>
</dbReference>
<keyword evidence="2 3" id="KW-0808">Transferase</keyword>
<organism evidence="3 4">
    <name type="scientific">Chrysochromulina tobinii</name>
    <dbReference type="NCBI Taxonomy" id="1460289"/>
    <lineage>
        <taxon>Eukaryota</taxon>
        <taxon>Haptista</taxon>
        <taxon>Haptophyta</taxon>
        <taxon>Prymnesiophyceae</taxon>
        <taxon>Prymnesiales</taxon>
        <taxon>Chrysochromulinaceae</taxon>
        <taxon>Chrysochromulina</taxon>
    </lineage>
</organism>
<name>A0A0M0KAZ5_9EUKA</name>
<sequence length="340" mass="38154">MAGAQLNGSTVVYQCSKLHTMPPSPPADQLGPCELRADACMCSNGCHSTFECSASAFCSSSSGSRASTSSDVAMLLFFHFNRSWVRHKYANVPWMAYTREINRITWLLRSARAVNTTLPIHIVVARGSERNATLEKTFSQLGAASTIESPAVVPPRWTSAFHMHSFSKLSALALTQFAKVIVLDNDVTLIRNIDELAAAETPAMVFHTATVRPQKERCAPTSGLIVLSPSAREFARVLAHLYQLNPPNKEGGRSISCYDGGDQELWRSFYRPLYELPLRYHAHTGLAMNLSEWRRIRLIHNIQGFRPVYMRLPYVVRQRVRFFHGDQGDEAKMSPSYKMR</sequence>
<comment type="caution">
    <text evidence="3">The sequence shown here is derived from an EMBL/GenBank/DDBJ whole genome shotgun (WGS) entry which is preliminary data.</text>
</comment>
<evidence type="ECO:0000313" key="4">
    <source>
        <dbReference type="Proteomes" id="UP000037460"/>
    </source>
</evidence>
<dbReference type="Proteomes" id="UP000037460">
    <property type="component" value="Unassembled WGS sequence"/>
</dbReference>
<dbReference type="Gene3D" id="3.90.550.10">
    <property type="entry name" value="Spore Coat Polysaccharide Biosynthesis Protein SpsA, Chain A"/>
    <property type="match status" value="1"/>
</dbReference>
<dbReference type="OrthoDB" id="2014201at2759"/>
<dbReference type="SUPFAM" id="SSF53448">
    <property type="entry name" value="Nucleotide-diphospho-sugar transferases"/>
    <property type="match status" value="1"/>
</dbReference>
<protein>
    <submittedName>
        <fullName evidence="3">Glycogenin glucosyltransferase</fullName>
    </submittedName>
</protein>
<dbReference type="GO" id="GO:0016757">
    <property type="term" value="F:glycosyltransferase activity"/>
    <property type="evidence" value="ECO:0007669"/>
    <property type="project" value="InterPro"/>
</dbReference>
<reference evidence="4" key="1">
    <citation type="journal article" date="2015" name="PLoS Genet.">
        <title>Genome Sequence and Transcriptome Analyses of Chrysochromulina tobin: Metabolic Tools for Enhanced Algal Fitness in the Prominent Order Prymnesiales (Haptophyceae).</title>
        <authorList>
            <person name="Hovde B.T."/>
            <person name="Deodato C.R."/>
            <person name="Hunsperger H.M."/>
            <person name="Ryken S.A."/>
            <person name="Yost W."/>
            <person name="Jha R.K."/>
            <person name="Patterson J."/>
            <person name="Monnat R.J. Jr."/>
            <person name="Barlow S.B."/>
            <person name="Starkenburg S.R."/>
            <person name="Cattolico R.A."/>
        </authorList>
    </citation>
    <scope>NUCLEOTIDE SEQUENCE</scope>
    <source>
        <strain evidence="4">CCMP291</strain>
    </source>
</reference>
<evidence type="ECO:0000256" key="1">
    <source>
        <dbReference type="ARBA" id="ARBA00009105"/>
    </source>
</evidence>
<gene>
    <name evidence="3" type="ORF">Ctob_013436</name>
</gene>
<dbReference type="EMBL" id="JWZX01000669">
    <property type="protein sequence ID" value="KOO36006.1"/>
    <property type="molecule type" value="Genomic_DNA"/>
</dbReference>